<keyword evidence="2" id="KW-1185">Reference proteome</keyword>
<gene>
    <name evidence="1" type="ORF">BJ984_000740</name>
</gene>
<evidence type="ECO:0000313" key="2">
    <source>
        <dbReference type="Proteomes" id="UP000549913"/>
    </source>
</evidence>
<evidence type="ECO:0008006" key="3">
    <source>
        <dbReference type="Google" id="ProtNLM"/>
    </source>
</evidence>
<comment type="caution">
    <text evidence="1">The sequence shown here is derived from an EMBL/GenBank/DDBJ whole genome shotgun (WGS) entry which is preliminary data.</text>
</comment>
<organism evidence="1 2">
    <name type="scientific">Herbiconiux flava</name>
    <dbReference type="NCBI Taxonomy" id="881268"/>
    <lineage>
        <taxon>Bacteria</taxon>
        <taxon>Bacillati</taxon>
        <taxon>Actinomycetota</taxon>
        <taxon>Actinomycetes</taxon>
        <taxon>Micrococcales</taxon>
        <taxon>Microbacteriaceae</taxon>
        <taxon>Herbiconiux</taxon>
    </lineage>
</organism>
<protein>
    <recommendedName>
        <fullName evidence="3">DUF3800 domain-containing protein</fullName>
    </recommendedName>
</protein>
<dbReference type="AlphaFoldDB" id="A0A852SB12"/>
<proteinExistence type="predicted"/>
<accession>A0A852SB12</accession>
<reference evidence="1 2" key="1">
    <citation type="submission" date="2020-07" db="EMBL/GenBank/DDBJ databases">
        <title>Sequencing the genomes of 1000 actinobacteria strains.</title>
        <authorList>
            <person name="Klenk H.-P."/>
        </authorList>
    </citation>
    <scope>NUCLEOTIDE SEQUENCE [LARGE SCALE GENOMIC DNA]</scope>
    <source>
        <strain evidence="1 2">DSM 26474</strain>
    </source>
</reference>
<dbReference type="RefSeq" id="WP_179546887.1">
    <property type="nucleotide sequence ID" value="NZ_BSEW01000001.1"/>
</dbReference>
<dbReference type="EMBL" id="JACCBM010000001">
    <property type="protein sequence ID" value="NYD69582.1"/>
    <property type="molecule type" value="Genomic_DNA"/>
</dbReference>
<dbReference type="Proteomes" id="UP000549913">
    <property type="component" value="Unassembled WGS sequence"/>
</dbReference>
<name>A0A852SB12_9MICO</name>
<evidence type="ECO:0000313" key="1">
    <source>
        <dbReference type="EMBL" id="NYD69582.1"/>
    </source>
</evidence>
<sequence length="272" mass="30073">MHVVYLKLDESVVNVCKTHQRCSRLGGSPSAECDWRWIIGVGVAVYESFQDLDDLRQRLDVVRAEILSRTGIEDAPRMAGFRSHGWHATKDGAEFAEPLLAELDRGATFKGHVRYLVSSVALDATKKNQAFDALFVSLLRVLMQRYRTWEQIDVVFEADQSPPSRYESIIAKARPGANVTVSAAPKGDAGLAMADYLLYATLKYVARVVECCQVQGCPVSHLPPNANSLTYSDEGGVQIEGHLTGGDYALRMYKTFVRNMSSVVEQGELLGQ</sequence>